<evidence type="ECO:0000256" key="4">
    <source>
        <dbReference type="ARBA" id="ARBA00010420"/>
    </source>
</evidence>
<reference evidence="19 20" key="1">
    <citation type="submission" date="2022-12" db="EMBL/GenBank/DDBJ databases">
        <title>Chromosome-level genome of Tegillarca granosa.</title>
        <authorList>
            <person name="Kim J."/>
        </authorList>
    </citation>
    <scope>NUCLEOTIDE SEQUENCE [LARGE SCALE GENOMIC DNA]</scope>
    <source>
        <strain evidence="19">Teg-2019</strain>
        <tissue evidence="19">Adductor muscle</tissue>
    </source>
</reference>
<evidence type="ECO:0000256" key="10">
    <source>
        <dbReference type="ARBA" id="ARBA00022989"/>
    </source>
</evidence>
<keyword evidence="7" id="KW-0812">Transmembrane</keyword>
<comment type="caution">
    <text evidence="19">The sequence shown here is derived from an EMBL/GenBank/DDBJ whole genome shotgun (WGS) entry which is preliminary data.</text>
</comment>
<comment type="pathway">
    <text evidence="2">Glycan metabolism; heparin biosynthesis.</text>
</comment>
<dbReference type="EC" id="2.8.2.8" evidence="5"/>
<feature type="non-terminal residue" evidence="19">
    <location>
        <position position="694"/>
    </location>
</feature>
<keyword evidence="8" id="KW-0378">Hydrolase</keyword>
<keyword evidence="11" id="KW-0333">Golgi apparatus</keyword>
<feature type="domain" description="Sulfotransferase" evidence="16">
    <location>
        <begin position="496"/>
        <end position="668"/>
    </location>
</feature>
<protein>
    <recommendedName>
        <fullName evidence="5">[heparan sulfate]-glucosamine N-sulfotransferase</fullName>
        <ecNumber evidence="5">2.8.2.8</ecNumber>
    </recommendedName>
</protein>
<feature type="domain" description="Heparan sulfate-N-deacetylase N-terminal" evidence="18">
    <location>
        <begin position="2"/>
        <end position="126"/>
    </location>
</feature>
<name>A0ABQ9FT93_TEGGR</name>
<sequence>MILFVHSTNKNGLKKDIIPGMPLAVRYNIELNYYRLTDKTDLWRITRPGVIDGKQVHQSKWTVFESNHSAFEPLAFASTQPINFGDKNVVPLLIDKGFDGIRRVFFGNDLRFWLHGPVLIDAISYLSQGKLSLSLERYIQVDIDDIFYAETGLKMTDSDAEKDVNDRSFKEIKFNMIMGLEKNFTYDDNTFQREEVNALLEAQNKFREYAEGFTFYLGFSGSFYQTGNSKEKAGDEKLIEYKDKFLWFGHTWGHTHAHELSKEQLEHSMRLNYKFAKKHGIPIRYQYSIAPWHDGVFPVHEPLYEAWKNVWAIKVTSTEEYPRPHPNRQRRGFIHRDIMVLPRRVCDVYTSTVFLDKYPGGKSRLDKSIKGGSLFRTILTTPINIFMTHIQNYANDRLALYTLESVFNFIKCWTNLKLKQVSPYEAGRKYFEIFPEDKNPLWMNPCLDKRHLKRWPAYKYCKKLPNLLLVGPQKTDFFPNTSKTTDFIFEKSATYFHDELTPKRAFALLPNAKIISIVIHPAKRAYSWYHHMRAHNDPVAMTYSFLEVIKASDSAPYKLRQLRDHSLNPGIYVKHLSKWLEYYPSKQLFIVDGGKLKSNPVVVMNDIQKFLHIKPYVNYSRYIRFDSKRGFFCQIIKDNKTKCLSEGKGRLYPPMEKEAMDYLRVFYRHHNAQLFEFLKKHEYTVPEWLVSEQE</sequence>
<evidence type="ECO:0000259" key="16">
    <source>
        <dbReference type="Pfam" id="PF00685"/>
    </source>
</evidence>
<evidence type="ECO:0000256" key="5">
    <source>
        <dbReference type="ARBA" id="ARBA00012979"/>
    </source>
</evidence>
<dbReference type="Pfam" id="PF00685">
    <property type="entry name" value="Sulfotransfer_1"/>
    <property type="match status" value="1"/>
</dbReference>
<proteinExistence type="inferred from homology"/>
<keyword evidence="6" id="KW-0808">Transferase</keyword>
<dbReference type="InterPro" id="IPR056793">
    <property type="entry name" value="HSNSD_N"/>
</dbReference>
<evidence type="ECO:0000256" key="15">
    <source>
        <dbReference type="ARBA" id="ARBA00023268"/>
    </source>
</evidence>
<dbReference type="EMBL" id="JARBDR010000141">
    <property type="protein sequence ID" value="KAJ8319937.1"/>
    <property type="molecule type" value="Genomic_DNA"/>
</dbReference>
<dbReference type="InterPro" id="IPR021930">
    <property type="entry name" value="Heparan_SO4_deacetylase_dom"/>
</dbReference>
<dbReference type="InterPro" id="IPR037359">
    <property type="entry name" value="NST/OST"/>
</dbReference>
<keyword evidence="14" id="KW-0325">Glycoprotein</keyword>
<dbReference type="Proteomes" id="UP001217089">
    <property type="component" value="Unassembled WGS sequence"/>
</dbReference>
<dbReference type="PANTHER" id="PTHR10605">
    <property type="entry name" value="HEPARAN SULFATE SULFOTRANSFERASE"/>
    <property type="match status" value="1"/>
</dbReference>
<dbReference type="Gene3D" id="3.40.50.300">
    <property type="entry name" value="P-loop containing nucleotide triphosphate hydrolases"/>
    <property type="match status" value="1"/>
</dbReference>
<evidence type="ECO:0000256" key="1">
    <source>
        <dbReference type="ARBA" id="ARBA00004323"/>
    </source>
</evidence>
<keyword evidence="13" id="KW-1015">Disulfide bond</keyword>
<evidence type="ECO:0000256" key="13">
    <source>
        <dbReference type="ARBA" id="ARBA00023157"/>
    </source>
</evidence>
<evidence type="ECO:0000313" key="19">
    <source>
        <dbReference type="EMBL" id="KAJ8319937.1"/>
    </source>
</evidence>
<evidence type="ECO:0000259" key="18">
    <source>
        <dbReference type="Pfam" id="PF25119"/>
    </source>
</evidence>
<feature type="domain" description="Heparan sulphate-N-deacetylase deacetylase" evidence="17">
    <location>
        <begin position="191"/>
        <end position="375"/>
    </location>
</feature>
<evidence type="ECO:0000256" key="3">
    <source>
        <dbReference type="ARBA" id="ARBA00005093"/>
    </source>
</evidence>
<dbReference type="Pfam" id="PF12062">
    <property type="entry name" value="HSNSD-CE"/>
    <property type="match status" value="1"/>
</dbReference>
<dbReference type="SUPFAM" id="SSF52540">
    <property type="entry name" value="P-loop containing nucleoside triphosphate hydrolases"/>
    <property type="match status" value="1"/>
</dbReference>
<dbReference type="PANTHER" id="PTHR10605:SF56">
    <property type="entry name" value="BIFUNCTIONAL HEPARAN SULFATE N-DEACETYLASE_N-SULFOTRANSFERASE"/>
    <property type="match status" value="1"/>
</dbReference>
<keyword evidence="15" id="KW-0511">Multifunctional enzyme</keyword>
<comment type="subcellular location">
    <subcellularLocation>
        <location evidence="1">Golgi apparatus membrane</location>
        <topology evidence="1">Single-pass type II membrane protein</topology>
    </subcellularLocation>
</comment>
<keyword evidence="20" id="KW-1185">Reference proteome</keyword>
<comment type="pathway">
    <text evidence="3">Glycan metabolism; heparan sulfate biosynthesis.</text>
</comment>
<evidence type="ECO:0000256" key="11">
    <source>
        <dbReference type="ARBA" id="ARBA00023034"/>
    </source>
</evidence>
<evidence type="ECO:0000256" key="6">
    <source>
        <dbReference type="ARBA" id="ARBA00022679"/>
    </source>
</evidence>
<dbReference type="InterPro" id="IPR000863">
    <property type="entry name" value="Sulfotransferase_dom"/>
</dbReference>
<accession>A0ABQ9FT93</accession>
<dbReference type="Pfam" id="PF25119">
    <property type="entry name" value="HSNSD_N"/>
    <property type="match status" value="1"/>
</dbReference>
<keyword evidence="12" id="KW-0472">Membrane</keyword>
<evidence type="ECO:0000256" key="8">
    <source>
        <dbReference type="ARBA" id="ARBA00022801"/>
    </source>
</evidence>
<evidence type="ECO:0000313" key="20">
    <source>
        <dbReference type="Proteomes" id="UP001217089"/>
    </source>
</evidence>
<evidence type="ECO:0000256" key="7">
    <source>
        <dbReference type="ARBA" id="ARBA00022692"/>
    </source>
</evidence>
<dbReference type="InterPro" id="IPR027417">
    <property type="entry name" value="P-loop_NTPase"/>
</dbReference>
<evidence type="ECO:0000256" key="9">
    <source>
        <dbReference type="ARBA" id="ARBA00022968"/>
    </source>
</evidence>
<keyword evidence="10" id="KW-1133">Transmembrane helix</keyword>
<gene>
    <name evidence="19" type="ORF">KUTeg_001524</name>
</gene>
<evidence type="ECO:0000256" key="14">
    <source>
        <dbReference type="ARBA" id="ARBA00023180"/>
    </source>
</evidence>
<evidence type="ECO:0000256" key="2">
    <source>
        <dbReference type="ARBA" id="ARBA00004841"/>
    </source>
</evidence>
<comment type="similarity">
    <text evidence="4">Belongs to the sulfotransferase 1 family. NDST subfamily.</text>
</comment>
<organism evidence="19 20">
    <name type="scientific">Tegillarca granosa</name>
    <name type="common">Malaysian cockle</name>
    <name type="synonym">Anadara granosa</name>
    <dbReference type="NCBI Taxonomy" id="220873"/>
    <lineage>
        <taxon>Eukaryota</taxon>
        <taxon>Metazoa</taxon>
        <taxon>Spiralia</taxon>
        <taxon>Lophotrochozoa</taxon>
        <taxon>Mollusca</taxon>
        <taxon>Bivalvia</taxon>
        <taxon>Autobranchia</taxon>
        <taxon>Pteriomorphia</taxon>
        <taxon>Arcoida</taxon>
        <taxon>Arcoidea</taxon>
        <taxon>Arcidae</taxon>
        <taxon>Tegillarca</taxon>
    </lineage>
</organism>
<evidence type="ECO:0000256" key="12">
    <source>
        <dbReference type="ARBA" id="ARBA00023136"/>
    </source>
</evidence>
<keyword evidence="9" id="KW-0735">Signal-anchor</keyword>
<evidence type="ECO:0000259" key="17">
    <source>
        <dbReference type="Pfam" id="PF12062"/>
    </source>
</evidence>